<dbReference type="PANTHER" id="PTHR32089">
    <property type="entry name" value="METHYL-ACCEPTING CHEMOTAXIS PROTEIN MCPB"/>
    <property type="match status" value="1"/>
</dbReference>
<comment type="similarity">
    <text evidence="2">Belongs to the methyl-accepting chemotaxis (MCP) protein family.</text>
</comment>
<dbReference type="SUPFAM" id="SSF58104">
    <property type="entry name" value="Methyl-accepting chemotaxis protein (MCP) signaling domain"/>
    <property type="match status" value="1"/>
</dbReference>
<keyword evidence="1 3" id="KW-0807">Transducer</keyword>
<keyword evidence="5" id="KW-0472">Membrane</keyword>
<name>A0ABD6DB96_9EURY</name>
<comment type="caution">
    <text evidence="8">The sequence shown here is derived from an EMBL/GenBank/DDBJ whole genome shotgun (WGS) entry which is preliminary data.</text>
</comment>
<gene>
    <name evidence="8" type="ORF">ACFSBW_17165</name>
</gene>
<dbReference type="CDD" id="cd18774">
    <property type="entry name" value="PDC2_HK_sensor"/>
    <property type="match status" value="1"/>
</dbReference>
<feature type="region of interest" description="Disordered" evidence="4">
    <location>
        <begin position="529"/>
        <end position="550"/>
    </location>
</feature>
<evidence type="ECO:0000256" key="4">
    <source>
        <dbReference type="SAM" id="MobiDB-lite"/>
    </source>
</evidence>
<dbReference type="SMART" id="SM00304">
    <property type="entry name" value="HAMP"/>
    <property type="match status" value="2"/>
</dbReference>
<dbReference type="Pfam" id="PF00015">
    <property type="entry name" value="MCPsignal"/>
    <property type="match status" value="1"/>
</dbReference>
<evidence type="ECO:0000256" key="2">
    <source>
        <dbReference type="ARBA" id="ARBA00029447"/>
    </source>
</evidence>
<dbReference type="AlphaFoldDB" id="A0ABD6DB96"/>
<proteinExistence type="inferred from homology"/>
<evidence type="ECO:0000313" key="9">
    <source>
        <dbReference type="Proteomes" id="UP001597052"/>
    </source>
</evidence>
<dbReference type="GO" id="GO:0007165">
    <property type="term" value="P:signal transduction"/>
    <property type="evidence" value="ECO:0007669"/>
    <property type="project" value="UniProtKB-KW"/>
</dbReference>
<feature type="domain" description="HAMP" evidence="7">
    <location>
        <begin position="328"/>
        <end position="380"/>
    </location>
</feature>
<keyword evidence="5" id="KW-1133">Transmembrane helix</keyword>
<dbReference type="PANTHER" id="PTHR32089:SF112">
    <property type="entry name" value="LYSOZYME-LIKE PROTEIN-RELATED"/>
    <property type="match status" value="1"/>
</dbReference>
<feature type="compositionally biased region" description="Basic and acidic residues" evidence="4">
    <location>
        <begin position="540"/>
        <end position="550"/>
    </location>
</feature>
<dbReference type="InterPro" id="IPR003660">
    <property type="entry name" value="HAMP_dom"/>
</dbReference>
<dbReference type="Gene3D" id="6.10.250.1910">
    <property type="match status" value="1"/>
</dbReference>
<evidence type="ECO:0000256" key="3">
    <source>
        <dbReference type="PROSITE-ProRule" id="PRU00284"/>
    </source>
</evidence>
<evidence type="ECO:0000256" key="1">
    <source>
        <dbReference type="ARBA" id="ARBA00023224"/>
    </source>
</evidence>
<evidence type="ECO:0000259" key="6">
    <source>
        <dbReference type="PROSITE" id="PS50111"/>
    </source>
</evidence>
<dbReference type="PRINTS" id="PR00260">
    <property type="entry name" value="CHEMTRNSDUCR"/>
</dbReference>
<feature type="region of interest" description="Disordered" evidence="4">
    <location>
        <begin position="381"/>
        <end position="408"/>
    </location>
</feature>
<keyword evidence="9" id="KW-1185">Reference proteome</keyword>
<dbReference type="EMBL" id="JBHUDM010000006">
    <property type="protein sequence ID" value="MFD1643605.1"/>
    <property type="molecule type" value="Genomic_DNA"/>
</dbReference>
<dbReference type="CDD" id="cd06225">
    <property type="entry name" value="HAMP"/>
    <property type="match status" value="1"/>
</dbReference>
<feature type="compositionally biased region" description="Basic and acidic residues" evidence="4">
    <location>
        <begin position="388"/>
        <end position="403"/>
    </location>
</feature>
<dbReference type="Gene3D" id="1.10.287.950">
    <property type="entry name" value="Methyl-accepting chemotaxis protein"/>
    <property type="match status" value="1"/>
</dbReference>
<dbReference type="Pfam" id="PF00672">
    <property type="entry name" value="HAMP"/>
    <property type="match status" value="1"/>
</dbReference>
<dbReference type="SUPFAM" id="SSF158472">
    <property type="entry name" value="HAMP domain-like"/>
    <property type="match status" value="1"/>
</dbReference>
<evidence type="ECO:0000313" key="8">
    <source>
        <dbReference type="EMBL" id="MFD1643605.1"/>
    </source>
</evidence>
<dbReference type="InterPro" id="IPR004089">
    <property type="entry name" value="MCPsignal_dom"/>
</dbReference>
<dbReference type="PROSITE" id="PS50111">
    <property type="entry name" value="CHEMOTAXIS_TRANSDUC_2"/>
    <property type="match status" value="1"/>
</dbReference>
<reference evidence="8 9" key="1">
    <citation type="journal article" date="2019" name="Int. J. Syst. Evol. Microbiol.">
        <title>The Global Catalogue of Microorganisms (GCM) 10K type strain sequencing project: providing services to taxonomists for standard genome sequencing and annotation.</title>
        <authorList>
            <consortium name="The Broad Institute Genomics Platform"/>
            <consortium name="The Broad Institute Genome Sequencing Center for Infectious Disease"/>
            <person name="Wu L."/>
            <person name="Ma J."/>
        </authorList>
    </citation>
    <scope>NUCLEOTIDE SEQUENCE [LARGE SCALE GENOMIC DNA]</scope>
    <source>
        <strain evidence="8 9">CGMCC 1.10593</strain>
    </source>
</reference>
<feature type="region of interest" description="Disordered" evidence="4">
    <location>
        <begin position="752"/>
        <end position="781"/>
    </location>
</feature>
<dbReference type="PROSITE" id="PS50885">
    <property type="entry name" value="HAMP"/>
    <property type="match status" value="2"/>
</dbReference>
<accession>A0ABD6DB96</accession>
<sequence>MTGQAATDESSDWREAVTTMLDWVGRIARRITPEFVRRRYAAKFAISMLVVVVVIAGLGGASYAEIQSELHEETQNQLQSQASMQASAVGSWVREMQVQTRFISDAEPVRTGDKRAVDGYLTTAQNHGTLDIAAVHIVDTEAGQLLSSTEFELDGESIAGVDRPWADQVDSVDWYSSSMVTIGNTTYEQDNETVLAFVSPVPDSDRAVVVVGSIERRITGFAGSETGSRMTIVDKTGEVVLAPDGTGGNAVSNGSAFTAAVEDGRVESLETDRDVRAYAPIKQTDWVVAVSLGTREAYAIGRSVGTNVLVIITGSVLALGLVATALGRQTVRPLKQLRRRAEGIQDGDLETELSTPRDDEIGRLFDRFDDMRQSLREQFTETESALADARDAREDAESARNEARALSQTLEDRASQFGSTMRACADGELHHRLDETVDNESMAEIAVAFNEMIDDFESTIADVRGFADDVAAASIDVAERAEDVEARSNRVSQRVDGISDAASEQSQRLDRMTEETAALSGNIEEVAASASEVADATQRSVDRGTEGRAATEDALEKMEALRTQATETVDQMNSLDEQVRAIGDVADLIAEIAEQTNLLALNANIEAAAANGEDDGFGVVADEVKQLAAETADATDDIADRIEAVQTQTDHTATEMTEMREAVGEASSTVTEVQNALDEIVDSVESADHSAAEIDRATGEQARTTQEVASDIDDVAEISRTVTDRAQAVAETASEQSRTMSTVTARAEALRDRATTLSERLATFETDRTDATPTDTDESAR</sequence>
<keyword evidence="5" id="KW-0812">Transmembrane</keyword>
<dbReference type="InterPro" id="IPR004090">
    <property type="entry name" value="Chemotax_Me-accpt_rcpt"/>
</dbReference>
<evidence type="ECO:0000256" key="5">
    <source>
        <dbReference type="SAM" id="Phobius"/>
    </source>
</evidence>
<protein>
    <submittedName>
        <fullName evidence="8">Methyl-accepting chemotaxis protein</fullName>
    </submittedName>
</protein>
<feature type="transmembrane region" description="Helical" evidence="5">
    <location>
        <begin position="308"/>
        <end position="327"/>
    </location>
</feature>
<feature type="transmembrane region" description="Helical" evidence="5">
    <location>
        <begin position="40"/>
        <end position="64"/>
    </location>
</feature>
<dbReference type="Proteomes" id="UP001597052">
    <property type="component" value="Unassembled WGS sequence"/>
</dbReference>
<feature type="domain" description="Methyl-accepting transducer" evidence="6">
    <location>
        <begin position="480"/>
        <end position="716"/>
    </location>
</feature>
<dbReference type="SMART" id="SM00283">
    <property type="entry name" value="MA"/>
    <property type="match status" value="1"/>
</dbReference>
<dbReference type="RefSeq" id="WP_256397589.1">
    <property type="nucleotide sequence ID" value="NZ_JANHDJ010000008.1"/>
</dbReference>
<organism evidence="8 9">
    <name type="scientific">Halohasta litorea</name>
    <dbReference type="NCBI Taxonomy" id="869891"/>
    <lineage>
        <taxon>Archaea</taxon>
        <taxon>Methanobacteriati</taxon>
        <taxon>Methanobacteriota</taxon>
        <taxon>Stenosarchaea group</taxon>
        <taxon>Halobacteria</taxon>
        <taxon>Halobacteriales</taxon>
        <taxon>Haloferacaceae</taxon>
        <taxon>Halohasta</taxon>
    </lineage>
</organism>
<feature type="region of interest" description="Disordered" evidence="4">
    <location>
        <begin position="491"/>
        <end position="513"/>
    </location>
</feature>
<feature type="domain" description="HAMP" evidence="7">
    <location>
        <begin position="408"/>
        <end position="461"/>
    </location>
</feature>
<evidence type="ECO:0000259" key="7">
    <source>
        <dbReference type="PROSITE" id="PS50885"/>
    </source>
</evidence>